<dbReference type="GO" id="GO:0015074">
    <property type="term" value="P:DNA integration"/>
    <property type="evidence" value="ECO:0007669"/>
    <property type="project" value="UniProtKB-KW"/>
</dbReference>
<dbReference type="InterPro" id="IPR050090">
    <property type="entry name" value="Tyrosine_recombinase_XerCD"/>
</dbReference>
<comment type="caution">
    <text evidence="7">The sequence shown here is derived from an EMBL/GenBank/DDBJ whole genome shotgun (WGS) entry which is preliminary data.</text>
</comment>
<dbReference type="PROSITE" id="PS51898">
    <property type="entry name" value="TYR_RECOMBINASE"/>
    <property type="match status" value="1"/>
</dbReference>
<dbReference type="RefSeq" id="WP_120780425.1">
    <property type="nucleotide sequence ID" value="NZ_JBHLUP010000002.1"/>
</dbReference>
<evidence type="ECO:0000256" key="2">
    <source>
        <dbReference type="ARBA" id="ARBA00023125"/>
    </source>
</evidence>
<dbReference type="InterPro" id="IPR002104">
    <property type="entry name" value="Integrase_catalytic"/>
</dbReference>
<organism evidence="7 8">
    <name type="scientific">Micromonospora costi</name>
    <dbReference type="NCBI Taxonomy" id="1530042"/>
    <lineage>
        <taxon>Bacteria</taxon>
        <taxon>Bacillati</taxon>
        <taxon>Actinomycetota</taxon>
        <taxon>Actinomycetes</taxon>
        <taxon>Micromonosporales</taxon>
        <taxon>Micromonosporaceae</taxon>
        <taxon>Micromonospora</taxon>
    </lineage>
</organism>
<dbReference type="EMBL" id="RBAN01000002">
    <property type="protein sequence ID" value="RKN56245.1"/>
    <property type="molecule type" value="Genomic_DNA"/>
</dbReference>
<dbReference type="Gene3D" id="1.10.150.130">
    <property type="match status" value="1"/>
</dbReference>
<dbReference type="PANTHER" id="PTHR30349:SF87">
    <property type="entry name" value="TRANSPOSASE A"/>
    <property type="match status" value="1"/>
</dbReference>
<dbReference type="Proteomes" id="UP000279968">
    <property type="component" value="Unassembled WGS sequence"/>
</dbReference>
<dbReference type="InterPro" id="IPR011010">
    <property type="entry name" value="DNA_brk_join_enz"/>
</dbReference>
<keyword evidence="3" id="KW-0233">DNA recombination</keyword>
<evidence type="ECO:0000259" key="6">
    <source>
        <dbReference type="PROSITE" id="PS51900"/>
    </source>
</evidence>
<evidence type="ECO:0000313" key="7">
    <source>
        <dbReference type="EMBL" id="RKN56245.1"/>
    </source>
</evidence>
<feature type="domain" description="Core-binding (CB)" evidence="6">
    <location>
        <begin position="13"/>
        <end position="99"/>
    </location>
</feature>
<sequence>MASRRGDLPEDLGSFAPWIASFRLSLQVAERSERTREIYTDAASWFAGWLLRETDIRSWAQVTRDELRQFFAHMQEIEYARGYRNNIGRALQAFFKWYAEEEDTVDPFDKFKPPPPVKVGAEPKPIIETEQLAALIKDAEKGKTYEDRRDAALMRLFAATGCRLAEITGLDLDDVDVAKRTAVVTGKGGRTRTVKFDAKAALALDRYLRKRSEHSAAKLTKALWIGVRRNVPMTPSGVRQIVKRRGARIGLKVHPHLFRHTFTHNWLDAGGAEGDLMELNGWESRQMLLHYGSAARGRRAQRAYDNIDVMRGV</sequence>
<evidence type="ECO:0000256" key="3">
    <source>
        <dbReference type="ARBA" id="ARBA00023172"/>
    </source>
</evidence>
<protein>
    <submittedName>
        <fullName evidence="7">Recombinase XerD</fullName>
    </submittedName>
</protein>
<dbReference type="InterPro" id="IPR044068">
    <property type="entry name" value="CB"/>
</dbReference>
<evidence type="ECO:0000256" key="4">
    <source>
        <dbReference type="PROSITE-ProRule" id="PRU01248"/>
    </source>
</evidence>
<keyword evidence="8" id="KW-1185">Reference proteome</keyword>
<accession>A0A3B0A6Q3</accession>
<reference evidence="7 8" key="1">
    <citation type="journal article" date="2015" name="Int. J. Syst. Evol. Microbiol.">
        <title>Micromonospora costi sp. nov., isolated from a leaf of Costus speciosus.</title>
        <authorList>
            <person name="Thawai C."/>
        </authorList>
    </citation>
    <scope>NUCLEOTIDE SEQUENCE [LARGE SCALE GENOMIC DNA]</scope>
    <source>
        <strain evidence="7 8">CS1-12</strain>
    </source>
</reference>
<evidence type="ECO:0000259" key="5">
    <source>
        <dbReference type="PROSITE" id="PS51898"/>
    </source>
</evidence>
<keyword evidence="1" id="KW-0229">DNA integration</keyword>
<gene>
    <name evidence="7" type="ORF">D7193_15890</name>
</gene>
<dbReference type="PANTHER" id="PTHR30349">
    <property type="entry name" value="PHAGE INTEGRASE-RELATED"/>
    <property type="match status" value="1"/>
</dbReference>
<evidence type="ECO:0000313" key="8">
    <source>
        <dbReference type="Proteomes" id="UP000279968"/>
    </source>
</evidence>
<keyword evidence="2 4" id="KW-0238">DNA-binding</keyword>
<dbReference type="InterPro" id="IPR004107">
    <property type="entry name" value="Integrase_SAM-like_N"/>
</dbReference>
<dbReference type="Pfam" id="PF00589">
    <property type="entry name" value="Phage_integrase"/>
    <property type="match status" value="1"/>
</dbReference>
<dbReference type="AlphaFoldDB" id="A0A3B0A6Q3"/>
<dbReference type="InterPro" id="IPR010998">
    <property type="entry name" value="Integrase_recombinase_N"/>
</dbReference>
<dbReference type="GO" id="GO:0003677">
    <property type="term" value="F:DNA binding"/>
    <property type="evidence" value="ECO:0007669"/>
    <property type="project" value="UniProtKB-UniRule"/>
</dbReference>
<evidence type="ECO:0000256" key="1">
    <source>
        <dbReference type="ARBA" id="ARBA00022908"/>
    </source>
</evidence>
<dbReference type="PROSITE" id="PS51900">
    <property type="entry name" value="CB"/>
    <property type="match status" value="1"/>
</dbReference>
<dbReference type="InterPro" id="IPR013762">
    <property type="entry name" value="Integrase-like_cat_sf"/>
</dbReference>
<dbReference type="GO" id="GO:0006310">
    <property type="term" value="P:DNA recombination"/>
    <property type="evidence" value="ECO:0007669"/>
    <property type="project" value="UniProtKB-KW"/>
</dbReference>
<dbReference type="SUPFAM" id="SSF56349">
    <property type="entry name" value="DNA breaking-rejoining enzymes"/>
    <property type="match status" value="1"/>
</dbReference>
<dbReference type="Pfam" id="PF13495">
    <property type="entry name" value="Phage_int_SAM_4"/>
    <property type="match status" value="1"/>
</dbReference>
<dbReference type="OrthoDB" id="3183879at2"/>
<name>A0A3B0A6Q3_9ACTN</name>
<feature type="domain" description="Tyr recombinase" evidence="5">
    <location>
        <begin position="121"/>
        <end position="305"/>
    </location>
</feature>
<proteinExistence type="predicted"/>
<dbReference type="Gene3D" id="1.10.443.10">
    <property type="entry name" value="Intergrase catalytic core"/>
    <property type="match status" value="1"/>
</dbReference>